<name>X1TQR1_9ZZZZ</name>
<comment type="caution">
    <text evidence="1">The sequence shown here is derived from an EMBL/GenBank/DDBJ whole genome shotgun (WGS) entry which is preliminary data.</text>
</comment>
<proteinExistence type="predicted"/>
<reference evidence="1" key="1">
    <citation type="journal article" date="2014" name="Front. Microbiol.">
        <title>High frequency of phylogenetically diverse reductive dehalogenase-homologous genes in deep subseafloor sedimentary metagenomes.</title>
        <authorList>
            <person name="Kawai M."/>
            <person name="Futagami T."/>
            <person name="Toyoda A."/>
            <person name="Takaki Y."/>
            <person name="Nishi S."/>
            <person name="Hori S."/>
            <person name="Arai W."/>
            <person name="Tsubouchi T."/>
            <person name="Morono Y."/>
            <person name="Uchiyama I."/>
            <person name="Ito T."/>
            <person name="Fujiyama A."/>
            <person name="Inagaki F."/>
            <person name="Takami H."/>
        </authorList>
    </citation>
    <scope>NUCLEOTIDE SEQUENCE</scope>
    <source>
        <strain evidence="1">Expedition CK06-06</strain>
    </source>
</reference>
<sequence>YLPGMETLISEYGINGSKIGTGSGQRETPVIFVFMTGHANANDNVITKKLHLLLAIRF</sequence>
<evidence type="ECO:0000313" key="1">
    <source>
        <dbReference type="EMBL" id="GAJ07584.1"/>
    </source>
</evidence>
<dbReference type="EMBL" id="BARW01033236">
    <property type="protein sequence ID" value="GAJ07584.1"/>
    <property type="molecule type" value="Genomic_DNA"/>
</dbReference>
<gene>
    <name evidence="1" type="ORF">S12H4_52387</name>
</gene>
<accession>X1TQR1</accession>
<feature type="non-terminal residue" evidence="1">
    <location>
        <position position="1"/>
    </location>
</feature>
<organism evidence="1">
    <name type="scientific">marine sediment metagenome</name>
    <dbReference type="NCBI Taxonomy" id="412755"/>
    <lineage>
        <taxon>unclassified sequences</taxon>
        <taxon>metagenomes</taxon>
        <taxon>ecological metagenomes</taxon>
    </lineage>
</organism>
<dbReference type="AlphaFoldDB" id="X1TQR1"/>
<protein>
    <submittedName>
        <fullName evidence="1">Uncharacterized protein</fullName>
    </submittedName>
</protein>